<dbReference type="RefSeq" id="WP_091970759.1">
    <property type="nucleotide sequence ID" value="NZ_FOGZ01000023.1"/>
</dbReference>
<keyword evidence="3" id="KW-1185">Reference proteome</keyword>
<organism evidence="2 3">
    <name type="scientific">Propionibacterium cyclohexanicum</name>
    <dbReference type="NCBI Taxonomy" id="64702"/>
    <lineage>
        <taxon>Bacteria</taxon>
        <taxon>Bacillati</taxon>
        <taxon>Actinomycetota</taxon>
        <taxon>Actinomycetes</taxon>
        <taxon>Propionibacteriales</taxon>
        <taxon>Propionibacteriaceae</taxon>
        <taxon>Propionibacterium</taxon>
    </lineage>
</organism>
<dbReference type="STRING" id="64702.SAMN05443377_12321"/>
<accession>A0A1H9THB9</accession>
<dbReference type="EMBL" id="FOGZ01000023">
    <property type="protein sequence ID" value="SER96605.1"/>
    <property type="molecule type" value="Genomic_DNA"/>
</dbReference>
<evidence type="ECO:0000256" key="1">
    <source>
        <dbReference type="SAM" id="MobiDB-lite"/>
    </source>
</evidence>
<dbReference type="AlphaFoldDB" id="A0A1H9THB9"/>
<dbReference type="Proteomes" id="UP000198815">
    <property type="component" value="Unassembled WGS sequence"/>
</dbReference>
<feature type="region of interest" description="Disordered" evidence="1">
    <location>
        <begin position="1"/>
        <end position="28"/>
    </location>
</feature>
<name>A0A1H9THB9_9ACTN</name>
<dbReference type="OrthoDB" id="3254362at2"/>
<proteinExistence type="predicted"/>
<evidence type="ECO:0000313" key="2">
    <source>
        <dbReference type="EMBL" id="SER96605.1"/>
    </source>
</evidence>
<gene>
    <name evidence="2" type="ORF">SAMN05443377_12321</name>
</gene>
<reference evidence="3" key="1">
    <citation type="submission" date="2016-10" db="EMBL/GenBank/DDBJ databases">
        <authorList>
            <person name="Varghese N."/>
            <person name="Submissions S."/>
        </authorList>
    </citation>
    <scope>NUCLEOTIDE SEQUENCE [LARGE SCALE GENOMIC DNA]</scope>
    <source>
        <strain evidence="3">DSM 16859</strain>
    </source>
</reference>
<protein>
    <submittedName>
        <fullName evidence="2">Uncharacterized protein</fullName>
    </submittedName>
</protein>
<evidence type="ECO:0000313" key="3">
    <source>
        <dbReference type="Proteomes" id="UP000198815"/>
    </source>
</evidence>
<sequence length="144" mass="15817">MSGSNEGSAPDSRRTREQTARTQLHMQEEAARREAVSAQKLIDDFVVAARERGLEPQPLMAKLLSGGTVKTDKKGWYIKRSHTIAVGEDGGYYVLTVPGGLLARWRGVELHRAQPSLQVSRGGRDGETGDLAEFLQRTLDGENL</sequence>